<name>A0A1Y2HXG7_9FUNG</name>
<reference evidence="1 2" key="1">
    <citation type="submission" date="2016-07" db="EMBL/GenBank/DDBJ databases">
        <title>Pervasive Adenine N6-methylation of Active Genes in Fungi.</title>
        <authorList>
            <consortium name="DOE Joint Genome Institute"/>
            <person name="Mondo S.J."/>
            <person name="Dannebaum R.O."/>
            <person name="Kuo R.C."/>
            <person name="Labutti K."/>
            <person name="Haridas S."/>
            <person name="Kuo A."/>
            <person name="Salamov A."/>
            <person name="Ahrendt S.R."/>
            <person name="Lipzen A."/>
            <person name="Sullivan W."/>
            <person name="Andreopoulos W.B."/>
            <person name="Clum A."/>
            <person name="Lindquist E."/>
            <person name="Daum C."/>
            <person name="Ramamoorthy G.K."/>
            <person name="Gryganskyi A."/>
            <person name="Culley D."/>
            <person name="Magnuson J.K."/>
            <person name="James T.Y."/>
            <person name="O'Malley M.A."/>
            <person name="Stajich J.E."/>
            <person name="Spatafora J.W."/>
            <person name="Visel A."/>
            <person name="Grigoriev I.V."/>
        </authorList>
    </citation>
    <scope>NUCLEOTIDE SEQUENCE [LARGE SCALE GENOMIC DNA]</scope>
    <source>
        <strain evidence="1 2">PL171</strain>
    </source>
</reference>
<sequence>MSTPTESFALLVKGNTNQPARGSLLHCQQVLTHPSLTFAHSRRPPMDPMLANKCPAQWPRHRPPKAALTNASKPNARSPFPSQLTDCSLKHCISEYWAAYGSLCISLDAPIFRTNGITLPRLPPNADPSLGQLHRDYLASNPSSTKLGICAPIPPLGVPCGLGIPNLEPMPKTAILSPQLPQGSPWPRVVDGVQPLNPVRLLFALPPELKSDYWNTA</sequence>
<proteinExistence type="predicted"/>
<dbReference type="AlphaFoldDB" id="A0A1Y2HXG7"/>
<dbReference type="Proteomes" id="UP000193411">
    <property type="component" value="Unassembled WGS sequence"/>
</dbReference>
<organism evidence="1 2">
    <name type="scientific">Catenaria anguillulae PL171</name>
    <dbReference type="NCBI Taxonomy" id="765915"/>
    <lineage>
        <taxon>Eukaryota</taxon>
        <taxon>Fungi</taxon>
        <taxon>Fungi incertae sedis</taxon>
        <taxon>Blastocladiomycota</taxon>
        <taxon>Blastocladiomycetes</taxon>
        <taxon>Blastocladiales</taxon>
        <taxon>Catenariaceae</taxon>
        <taxon>Catenaria</taxon>
    </lineage>
</organism>
<protein>
    <submittedName>
        <fullName evidence="1">Uncharacterized protein</fullName>
    </submittedName>
</protein>
<gene>
    <name evidence="1" type="ORF">BCR44DRAFT_1483041</name>
</gene>
<accession>A0A1Y2HXG7</accession>
<evidence type="ECO:0000313" key="2">
    <source>
        <dbReference type="Proteomes" id="UP000193411"/>
    </source>
</evidence>
<evidence type="ECO:0000313" key="1">
    <source>
        <dbReference type="EMBL" id="ORZ39298.1"/>
    </source>
</evidence>
<dbReference type="EMBL" id="MCFL01000006">
    <property type="protein sequence ID" value="ORZ39298.1"/>
    <property type="molecule type" value="Genomic_DNA"/>
</dbReference>
<comment type="caution">
    <text evidence="1">The sequence shown here is derived from an EMBL/GenBank/DDBJ whole genome shotgun (WGS) entry which is preliminary data.</text>
</comment>
<keyword evidence="2" id="KW-1185">Reference proteome</keyword>